<dbReference type="RefSeq" id="WP_109405604.1">
    <property type="nucleotide sequence ID" value="NZ_QFFG01000006.1"/>
</dbReference>
<accession>A0A2U2J7D2</accession>
<evidence type="ECO:0008006" key="3">
    <source>
        <dbReference type="Google" id="ProtNLM"/>
    </source>
</evidence>
<sequence length="212" mass="25105">MNFRFLFFLLFFCSFIYSQNNKNYFFKPNKIGFLYNYANEKNFLFDDTDYYYTTNTFKSQFFYNLGNWKTLNFELVIQPQIQFLKHQLLNEQFVLPNEENFKEKRLRFTKLKNMNLYSIEFGFSINQLIIENLFLKITASVGLSVIDTETERLAKGFTFIENGSIGFTYQTSLKTALYLGTNIGHVSNFDFQKPNSGFNIVGFEIGISYQLK</sequence>
<organism evidence="1 2">
    <name type="scientific">Polaribacter aquimarinus</name>
    <dbReference type="NCBI Taxonomy" id="2100726"/>
    <lineage>
        <taxon>Bacteria</taxon>
        <taxon>Pseudomonadati</taxon>
        <taxon>Bacteroidota</taxon>
        <taxon>Flavobacteriia</taxon>
        <taxon>Flavobacteriales</taxon>
        <taxon>Flavobacteriaceae</taxon>
    </lineage>
</organism>
<dbReference type="AlphaFoldDB" id="A0A2U2J7D2"/>
<name>A0A2U2J7D2_9FLAO</name>
<evidence type="ECO:0000313" key="2">
    <source>
        <dbReference type="Proteomes" id="UP000245670"/>
    </source>
</evidence>
<protein>
    <recommendedName>
        <fullName evidence="3">Lipid A 3-O-deacylase (PagL)</fullName>
    </recommendedName>
</protein>
<dbReference type="Gene3D" id="2.40.160.20">
    <property type="match status" value="1"/>
</dbReference>
<comment type="caution">
    <text evidence="1">The sequence shown here is derived from an EMBL/GenBank/DDBJ whole genome shotgun (WGS) entry which is preliminary data.</text>
</comment>
<gene>
    <name evidence="1" type="ORF">DIS07_12515</name>
</gene>
<evidence type="ECO:0000313" key="1">
    <source>
        <dbReference type="EMBL" id="PWG04234.1"/>
    </source>
</evidence>
<keyword evidence="2" id="KW-1185">Reference proteome</keyword>
<dbReference type="InterPro" id="IPR018550">
    <property type="entry name" value="Lipid-A_deacylase-rel"/>
</dbReference>
<dbReference type="EMBL" id="QFFG01000006">
    <property type="protein sequence ID" value="PWG04234.1"/>
    <property type="molecule type" value="Genomic_DNA"/>
</dbReference>
<dbReference type="Proteomes" id="UP000245670">
    <property type="component" value="Unassembled WGS sequence"/>
</dbReference>
<dbReference type="OrthoDB" id="1200606at2"/>
<proteinExistence type="predicted"/>
<dbReference type="Pfam" id="PF09411">
    <property type="entry name" value="PagL"/>
    <property type="match status" value="1"/>
</dbReference>
<reference evidence="1 2" key="1">
    <citation type="submission" date="2018-05" db="EMBL/GenBank/DDBJ databases">
        <title>Polaribacter aquimarinus sp. nov., isolated from sediment in a sediment of sea.</title>
        <authorList>
            <person name="Lu D."/>
        </authorList>
    </citation>
    <scope>NUCLEOTIDE SEQUENCE [LARGE SCALE GENOMIC DNA]</scope>
    <source>
        <strain evidence="1 2">ZY113</strain>
    </source>
</reference>